<accession>A0A0F0L9V7</accession>
<evidence type="ECO:0000313" key="2">
    <source>
        <dbReference type="Proteomes" id="UP000033640"/>
    </source>
</evidence>
<dbReference type="PATRIC" id="fig|82380.11.peg.1154"/>
<dbReference type="AlphaFoldDB" id="A0A0F0L9V7"/>
<dbReference type="EMBL" id="JYIW01000021">
    <property type="protein sequence ID" value="KJL29982.1"/>
    <property type="molecule type" value="Genomic_DNA"/>
</dbReference>
<reference evidence="1 2" key="1">
    <citation type="submission" date="2015-02" db="EMBL/GenBank/DDBJ databases">
        <title>Draft genome sequences of ten Microbacterium spp. with emphasis on heavy metal contaminated environments.</title>
        <authorList>
            <person name="Corretto E."/>
        </authorList>
    </citation>
    <scope>NUCLEOTIDE SEQUENCE [LARGE SCALE GENOMIC DNA]</scope>
    <source>
        <strain evidence="1 2">BEL4b</strain>
    </source>
</reference>
<gene>
    <name evidence="1" type="ORF">RS83_01122</name>
</gene>
<dbReference type="Proteomes" id="UP000033640">
    <property type="component" value="Unassembled WGS sequence"/>
</dbReference>
<evidence type="ECO:0000313" key="1">
    <source>
        <dbReference type="EMBL" id="KJL29982.1"/>
    </source>
</evidence>
<sequence length="231" mass="25819">MEVRVSEPQAVHVRTAKGSMWFAAMEVLRCARCWAAGCRPSRRKCAQIAMFSRVGECQRFHVKRLAISVLCCVSASSADDSMADALIYRCHCCCLRRLRGEQCSAVTLDTGGDMVIVQENRGVSSVHVKHDRLWVRTTLRQAQRPTGSSLWMLAQWRCGARRSHPGVSAEMSIDGARDFPSVGLGMDRWTVISSALRQAQRPTWLDCAYGRSVPSSPLRCARRVWRYGVIG</sequence>
<protein>
    <submittedName>
        <fullName evidence="1">Uncharacterized protein</fullName>
    </submittedName>
</protein>
<comment type="caution">
    <text evidence="1">The sequence shown here is derived from an EMBL/GenBank/DDBJ whole genome shotgun (WGS) entry which is preliminary data.</text>
</comment>
<name>A0A0F0L9V7_9MICO</name>
<proteinExistence type="predicted"/>
<organism evidence="1 2">
    <name type="scientific">Microbacterium oxydans</name>
    <dbReference type="NCBI Taxonomy" id="82380"/>
    <lineage>
        <taxon>Bacteria</taxon>
        <taxon>Bacillati</taxon>
        <taxon>Actinomycetota</taxon>
        <taxon>Actinomycetes</taxon>
        <taxon>Micrococcales</taxon>
        <taxon>Microbacteriaceae</taxon>
        <taxon>Microbacterium</taxon>
    </lineage>
</organism>